<dbReference type="Gene3D" id="3.40.50.300">
    <property type="entry name" value="P-loop containing nucleotide triphosphate hydrolases"/>
    <property type="match status" value="1"/>
</dbReference>
<feature type="domain" description="NB-ARC" evidence="3">
    <location>
        <begin position="321"/>
        <end position="486"/>
    </location>
</feature>
<feature type="transmembrane region" description="Helical" evidence="2">
    <location>
        <begin position="1409"/>
        <end position="1429"/>
    </location>
</feature>
<keyword evidence="2" id="KW-1133">Transmembrane helix</keyword>
<accession>A0ABR4HPK3</accession>
<protein>
    <submittedName>
        <fullName evidence="5">Uncharacterized protein</fullName>
    </submittedName>
</protein>
<dbReference type="InterPro" id="IPR000845">
    <property type="entry name" value="Nucleoside_phosphorylase_d"/>
</dbReference>
<dbReference type="Pfam" id="PF13374">
    <property type="entry name" value="TPR_10"/>
    <property type="match status" value="2"/>
</dbReference>
<dbReference type="InterPro" id="IPR011990">
    <property type="entry name" value="TPR-like_helical_dom_sf"/>
</dbReference>
<dbReference type="Gene3D" id="1.25.40.10">
    <property type="entry name" value="Tetratricopeptide repeat domain"/>
    <property type="match status" value="4"/>
</dbReference>
<evidence type="ECO:0000313" key="5">
    <source>
        <dbReference type="EMBL" id="KAL2817415.1"/>
    </source>
</evidence>
<dbReference type="EMBL" id="JBFXLT010000018">
    <property type="protein sequence ID" value="KAL2817415.1"/>
    <property type="molecule type" value="Genomic_DNA"/>
</dbReference>
<dbReference type="Gene3D" id="3.40.50.1580">
    <property type="entry name" value="Nucleoside phosphorylase domain"/>
    <property type="match status" value="1"/>
</dbReference>
<dbReference type="Pfam" id="PF01048">
    <property type="entry name" value="PNP_UDP_1"/>
    <property type="match status" value="1"/>
</dbReference>
<name>A0ABR4HPK3_9EURO</name>
<dbReference type="PANTHER" id="PTHR46082:SF6">
    <property type="entry name" value="AAA+ ATPASE DOMAIN-CONTAINING PROTEIN-RELATED"/>
    <property type="match status" value="1"/>
</dbReference>
<dbReference type="Proteomes" id="UP001610334">
    <property type="component" value="Unassembled WGS sequence"/>
</dbReference>
<keyword evidence="2" id="KW-0472">Membrane</keyword>
<dbReference type="SMART" id="SM00028">
    <property type="entry name" value="TPR"/>
    <property type="match status" value="14"/>
</dbReference>
<dbReference type="PRINTS" id="PR00381">
    <property type="entry name" value="KINESINLIGHT"/>
</dbReference>
<keyword evidence="1" id="KW-0802">TPR repeat</keyword>
<dbReference type="InterPro" id="IPR027417">
    <property type="entry name" value="P-loop_NTPase"/>
</dbReference>
<evidence type="ECO:0000259" key="4">
    <source>
        <dbReference type="Pfam" id="PF01048"/>
    </source>
</evidence>
<evidence type="ECO:0000256" key="1">
    <source>
        <dbReference type="PROSITE-ProRule" id="PRU00339"/>
    </source>
</evidence>
<dbReference type="SUPFAM" id="SSF53167">
    <property type="entry name" value="Purine and uridine phosphorylases"/>
    <property type="match status" value="1"/>
</dbReference>
<organism evidence="5 6">
    <name type="scientific">Aspergillus granulosus</name>
    <dbReference type="NCBI Taxonomy" id="176169"/>
    <lineage>
        <taxon>Eukaryota</taxon>
        <taxon>Fungi</taxon>
        <taxon>Dikarya</taxon>
        <taxon>Ascomycota</taxon>
        <taxon>Pezizomycotina</taxon>
        <taxon>Eurotiomycetes</taxon>
        <taxon>Eurotiomycetidae</taxon>
        <taxon>Eurotiales</taxon>
        <taxon>Aspergillaceae</taxon>
        <taxon>Aspergillus</taxon>
        <taxon>Aspergillus subgen. Nidulantes</taxon>
    </lineage>
</organism>
<reference evidence="5 6" key="1">
    <citation type="submission" date="2024-07" db="EMBL/GenBank/DDBJ databases">
        <title>Section-level genome sequencing and comparative genomics of Aspergillus sections Usti and Cavernicolus.</title>
        <authorList>
            <consortium name="Lawrence Berkeley National Laboratory"/>
            <person name="Nybo J.L."/>
            <person name="Vesth T.C."/>
            <person name="Theobald S."/>
            <person name="Frisvad J.C."/>
            <person name="Larsen T.O."/>
            <person name="Kjaerboelling I."/>
            <person name="Rothschild-Mancinelli K."/>
            <person name="Lyhne E.K."/>
            <person name="Kogle M.E."/>
            <person name="Barry K."/>
            <person name="Clum A."/>
            <person name="Na H."/>
            <person name="Ledsgaard L."/>
            <person name="Lin J."/>
            <person name="Lipzen A."/>
            <person name="Kuo A."/>
            <person name="Riley R."/>
            <person name="Mondo S."/>
            <person name="Labutti K."/>
            <person name="Haridas S."/>
            <person name="Pangalinan J."/>
            <person name="Salamov A.A."/>
            <person name="Simmons B.A."/>
            <person name="Magnuson J.K."/>
            <person name="Chen J."/>
            <person name="Drula E."/>
            <person name="Henrissat B."/>
            <person name="Wiebenga A."/>
            <person name="Lubbers R.J."/>
            <person name="Gomes A.C."/>
            <person name="Makela M.R."/>
            <person name="Stajich J."/>
            <person name="Grigoriev I.V."/>
            <person name="Mortensen U.H."/>
            <person name="De Vries R.P."/>
            <person name="Baker S.E."/>
            <person name="Andersen M.R."/>
        </authorList>
    </citation>
    <scope>NUCLEOTIDE SEQUENCE [LARGE SCALE GENOMIC DNA]</scope>
    <source>
        <strain evidence="5 6">CBS 588.65</strain>
    </source>
</reference>
<proteinExistence type="predicted"/>
<gene>
    <name evidence="5" type="ORF">BJX63DRAFT_429804</name>
</gene>
<dbReference type="InterPro" id="IPR035994">
    <property type="entry name" value="Nucleoside_phosphorylase_sf"/>
</dbReference>
<dbReference type="Pfam" id="PF00931">
    <property type="entry name" value="NB-ARC"/>
    <property type="match status" value="1"/>
</dbReference>
<keyword evidence="2" id="KW-0812">Transmembrane</keyword>
<comment type="caution">
    <text evidence="5">The sequence shown here is derived from an EMBL/GenBank/DDBJ whole genome shotgun (WGS) entry which is preliminary data.</text>
</comment>
<dbReference type="InterPro" id="IPR019734">
    <property type="entry name" value="TPR_rpt"/>
</dbReference>
<dbReference type="PANTHER" id="PTHR46082">
    <property type="entry name" value="ATP/GTP-BINDING PROTEIN-RELATED"/>
    <property type="match status" value="1"/>
</dbReference>
<sequence>MAVAVAMLDERHAPLQSVAEDDNVYELGQISGHNVVIACLPSGVYGTTSAAAVASNMLRSFPKIVYGLMVGIAGGAPREGVDVRLGDVVVGHPTGTDGGVVQYDFGKILSGGQAQRTGMLNKPPPRLLTAVANLRAKHASGENQVQKFMQDMLDRHPDMTQFGHHPGPGKDKLFKSTYVHRAAQATCAACNEEELVARRERPECTTNTVAIHYGLIASGNRVIKDGLTRDRLAQELGVLCFEMEAAGLIDHFPCLTIRGICDYCDSHKNKEWQEYAAAAAAAYAKDLLCVVPKQAHNNRSVFKVAFDLGNVPVINEFTGRKDELEKLWALLKPRVPSMRKVVVLHGLGGIGKTQLAIRFARMHKDDYTSIFWLNAKDRETLIHSLAMTIRPRCPGLQMKDPPGNDEEMKEHALDAQQWLAAEGNSKWLLVLDSVEEQDGGYNVRDFFPRADHGSIIITTRISHLRRLGSEFQVGKLGNEDALHLLTGKSELVTGRKDLLELSRRLDGLPLAIVLARAYMKETGTSPLDYLEVYSRSWRDLQGMEHDNYSSGNLITTWKISLDEIQQKQPAAANLFLLLSCFDCHDIWYELIKNGLRGEDDITPPSWLSTVASNSFEFAQCMRELLRFSMVESDELGSRYSLHPVVQDWCQDYYMVNQHRDTLGLFLSIALISVGFSAPINNDASTWALQKRLIPHADRLLRLFDRTSISGLPSSLTLLTATRRVGNLYLYYGRFLEAERMYKIALDGYSALGIDDCSALNVLDNLGLVYAEQGKFFEAEEMHLRVLRERERTVGVDDPATLATVHHLGALYAGQGKLKEAEAKFQQALHGRKEKLGVAHASTLDTMNSLGNVYLNLGNLSLAEDLYEQVLAGYKNRGLDQTFSITDTLNNIGLLYLKQYKFAEAEKKHLQIFRDLETLAPDHPAIFNAIDNLGLFYYNTGKFEEAEKKLLLSLTGRQQTLGHNHASVFKTMDMLATVYWMQGRLGEAEGLYIKASEGAKELSGPNHTLTLSIVNNLGNLYFTVDKYGSAEECYLQAKNGYEQVLGANNTSTLDVVASLGNVYMAQGRYEEAECMYARAVDGYKAASCPTDTSTIHIMNNLGMLYFEQGKLQEAETTFRQATADTKRLLGRDHHYTLETINNLGFILTQQGKFAEADEQLSVAWEGRKRIEGPAHQFTFDTLNNLGCLRRLQGRFAEAEKMHRESLEGLTKLLGPSHTLVIEAIHNLGVLYFHEGKLQDAARRCREALAGMEEALGPSHSRTLETLLWLANVLREQGDTEEARQRYTRVIDTLQERLGPSHPSVSRALGDYARLFFLEGNLAEAERLYTRALHGMERSLGSQHIYTIRIEAQMAQLCEQRGDLQTAKAKYLRAYETYRRILGPDHREAMEVASKLDTVARRLSKREQRQLVILASLPVLIGAAIYFGQIMRKH</sequence>
<feature type="domain" description="Nucleoside phosphorylase" evidence="4">
    <location>
        <begin position="22"/>
        <end position="281"/>
    </location>
</feature>
<dbReference type="SUPFAM" id="SSF48452">
    <property type="entry name" value="TPR-like"/>
    <property type="match status" value="4"/>
</dbReference>
<dbReference type="SUPFAM" id="SSF52540">
    <property type="entry name" value="P-loop containing nucleoside triphosphate hydrolases"/>
    <property type="match status" value="1"/>
</dbReference>
<dbReference type="PROSITE" id="PS50005">
    <property type="entry name" value="TPR"/>
    <property type="match status" value="1"/>
</dbReference>
<dbReference type="InterPro" id="IPR002182">
    <property type="entry name" value="NB-ARC"/>
</dbReference>
<feature type="repeat" description="TPR" evidence="1">
    <location>
        <begin position="1094"/>
        <end position="1127"/>
    </location>
</feature>
<dbReference type="Pfam" id="PF13424">
    <property type="entry name" value="TPR_12"/>
    <property type="match status" value="6"/>
</dbReference>
<evidence type="ECO:0000259" key="3">
    <source>
        <dbReference type="Pfam" id="PF00931"/>
    </source>
</evidence>
<dbReference type="InterPro" id="IPR053137">
    <property type="entry name" value="NLR-like"/>
</dbReference>
<evidence type="ECO:0000313" key="6">
    <source>
        <dbReference type="Proteomes" id="UP001610334"/>
    </source>
</evidence>
<keyword evidence="6" id="KW-1185">Reference proteome</keyword>
<evidence type="ECO:0000256" key="2">
    <source>
        <dbReference type="SAM" id="Phobius"/>
    </source>
</evidence>